<organism evidence="1 2">
    <name type="scientific">Pistacia integerrima</name>
    <dbReference type="NCBI Taxonomy" id="434235"/>
    <lineage>
        <taxon>Eukaryota</taxon>
        <taxon>Viridiplantae</taxon>
        <taxon>Streptophyta</taxon>
        <taxon>Embryophyta</taxon>
        <taxon>Tracheophyta</taxon>
        <taxon>Spermatophyta</taxon>
        <taxon>Magnoliopsida</taxon>
        <taxon>eudicotyledons</taxon>
        <taxon>Gunneridae</taxon>
        <taxon>Pentapetalae</taxon>
        <taxon>rosids</taxon>
        <taxon>malvids</taxon>
        <taxon>Sapindales</taxon>
        <taxon>Anacardiaceae</taxon>
        <taxon>Pistacia</taxon>
    </lineage>
</organism>
<keyword evidence="2" id="KW-1185">Reference proteome</keyword>
<name>A0ACC0XGE5_9ROSI</name>
<reference evidence="2" key="1">
    <citation type="journal article" date="2023" name="G3 (Bethesda)">
        <title>Genome assembly and association tests identify interacting loci associated with vigor, precocity, and sex in interspecific pistachio rootstocks.</title>
        <authorList>
            <person name="Palmer W."/>
            <person name="Jacygrad E."/>
            <person name="Sagayaradj S."/>
            <person name="Cavanaugh K."/>
            <person name="Han R."/>
            <person name="Bertier L."/>
            <person name="Beede B."/>
            <person name="Kafkas S."/>
            <person name="Golino D."/>
            <person name="Preece J."/>
            <person name="Michelmore R."/>
        </authorList>
    </citation>
    <scope>NUCLEOTIDE SEQUENCE [LARGE SCALE GENOMIC DNA]</scope>
</reference>
<protein>
    <submittedName>
        <fullName evidence="1">Uncharacterized protein</fullName>
    </submittedName>
</protein>
<evidence type="ECO:0000313" key="2">
    <source>
        <dbReference type="Proteomes" id="UP001163603"/>
    </source>
</evidence>
<dbReference type="Proteomes" id="UP001163603">
    <property type="component" value="Chromosome 12"/>
</dbReference>
<comment type="caution">
    <text evidence="1">The sequence shown here is derived from an EMBL/GenBank/DDBJ whole genome shotgun (WGS) entry which is preliminary data.</text>
</comment>
<gene>
    <name evidence="1" type="ORF">Pint_12314</name>
</gene>
<dbReference type="EMBL" id="CM047747">
    <property type="protein sequence ID" value="KAJ0017463.1"/>
    <property type="molecule type" value="Genomic_DNA"/>
</dbReference>
<sequence>MSTDNERIHIEENYLLHEYGVELQNMASPPHDKYIFNLTEKRNKRFKLYLAALEGDWDTFQRLIYLNPEINRKTKLSEGGDTALHLAAGARRTSFVKKLLQFMQKEDLSIRNNAGNTAFFLAVASGTVEIAKAMMEKNEDLVKNRENSMMERNEDFVKNRRDSYILPLHQAALMGNKEMVEYLYEATGDKLLDDNDRFELVVNLIDHGLYGKFYYLYSG</sequence>
<evidence type="ECO:0000313" key="1">
    <source>
        <dbReference type="EMBL" id="KAJ0017463.1"/>
    </source>
</evidence>
<proteinExistence type="predicted"/>
<accession>A0ACC0XGE5</accession>